<protein>
    <recommendedName>
        <fullName evidence="9">RNA polymerase subunit sigma-24</fullName>
    </recommendedName>
</protein>
<evidence type="ECO:0000256" key="3">
    <source>
        <dbReference type="ARBA" id="ARBA00023082"/>
    </source>
</evidence>
<dbReference type="InterPro" id="IPR007627">
    <property type="entry name" value="RNA_pol_sigma70_r2"/>
</dbReference>
<dbReference type="SUPFAM" id="SSF88659">
    <property type="entry name" value="Sigma3 and sigma4 domains of RNA polymerase sigma factors"/>
    <property type="match status" value="1"/>
</dbReference>
<dbReference type="SUPFAM" id="SSF88946">
    <property type="entry name" value="Sigma2 domain of RNA polymerase sigma factors"/>
    <property type="match status" value="1"/>
</dbReference>
<evidence type="ECO:0000259" key="5">
    <source>
        <dbReference type="Pfam" id="PF04542"/>
    </source>
</evidence>
<comment type="similarity">
    <text evidence="1">Belongs to the sigma-70 factor family. ECF subfamily.</text>
</comment>
<dbReference type="Gene3D" id="1.10.1740.10">
    <property type="match status" value="1"/>
</dbReference>
<dbReference type="KEGG" id="tes:BW730_12800"/>
<dbReference type="PANTHER" id="PTHR43133">
    <property type="entry name" value="RNA POLYMERASE ECF-TYPE SIGMA FACTO"/>
    <property type="match status" value="1"/>
</dbReference>
<feature type="domain" description="RNA polymerase sigma-70 region 2" evidence="5">
    <location>
        <begin position="13"/>
        <end position="77"/>
    </location>
</feature>
<dbReference type="GO" id="GO:0006352">
    <property type="term" value="P:DNA-templated transcription initiation"/>
    <property type="evidence" value="ECO:0007669"/>
    <property type="project" value="InterPro"/>
</dbReference>
<evidence type="ECO:0000256" key="4">
    <source>
        <dbReference type="ARBA" id="ARBA00023163"/>
    </source>
</evidence>
<dbReference type="GO" id="GO:0003677">
    <property type="term" value="F:DNA binding"/>
    <property type="evidence" value="ECO:0007669"/>
    <property type="project" value="InterPro"/>
</dbReference>
<evidence type="ECO:0000313" key="8">
    <source>
        <dbReference type="Proteomes" id="UP000188145"/>
    </source>
</evidence>
<dbReference type="InterPro" id="IPR036388">
    <property type="entry name" value="WH-like_DNA-bd_sf"/>
</dbReference>
<keyword evidence="3" id="KW-0731">Sigma factor</keyword>
<evidence type="ECO:0000256" key="2">
    <source>
        <dbReference type="ARBA" id="ARBA00023015"/>
    </source>
</evidence>
<dbReference type="Gene3D" id="1.10.10.10">
    <property type="entry name" value="Winged helix-like DNA-binding domain superfamily/Winged helix DNA-binding domain"/>
    <property type="match status" value="1"/>
</dbReference>
<gene>
    <name evidence="7" type="ORF">BW730_12800</name>
</gene>
<evidence type="ECO:0000256" key="1">
    <source>
        <dbReference type="ARBA" id="ARBA00010641"/>
    </source>
</evidence>
<dbReference type="RefSeq" id="WP_077686578.1">
    <property type="nucleotide sequence ID" value="NZ_CP019606.1"/>
</dbReference>
<feature type="domain" description="RNA polymerase sigma factor 70 region 4 type 2" evidence="6">
    <location>
        <begin position="106"/>
        <end position="154"/>
    </location>
</feature>
<evidence type="ECO:0000313" key="7">
    <source>
        <dbReference type="EMBL" id="AQP48251.1"/>
    </source>
</evidence>
<accession>A0A1Q2CQ50</accession>
<dbReference type="InterPro" id="IPR039425">
    <property type="entry name" value="RNA_pol_sigma-70-like"/>
</dbReference>
<dbReference type="OrthoDB" id="4184921at2"/>
<evidence type="ECO:0000259" key="6">
    <source>
        <dbReference type="Pfam" id="PF08281"/>
    </source>
</evidence>
<organism evidence="7 8">
    <name type="scientific">Tessaracoccus aquimaris</name>
    <dbReference type="NCBI Taxonomy" id="1332264"/>
    <lineage>
        <taxon>Bacteria</taxon>
        <taxon>Bacillati</taxon>
        <taxon>Actinomycetota</taxon>
        <taxon>Actinomycetes</taxon>
        <taxon>Propionibacteriales</taxon>
        <taxon>Propionibacteriaceae</taxon>
        <taxon>Tessaracoccus</taxon>
    </lineage>
</organism>
<dbReference type="InterPro" id="IPR013324">
    <property type="entry name" value="RNA_pol_sigma_r3/r4-like"/>
</dbReference>
<dbReference type="PANTHER" id="PTHR43133:SF25">
    <property type="entry name" value="RNA POLYMERASE SIGMA FACTOR RFAY-RELATED"/>
    <property type="match status" value="1"/>
</dbReference>
<reference evidence="8" key="1">
    <citation type="submission" date="2017-02" db="EMBL/GenBank/DDBJ databases">
        <title>Tessaracoccus aquaemaris sp. nov., isolated from the intestine of a Korean rockfish, Sebastes schlegelii, in a marine aquaculture pond.</title>
        <authorList>
            <person name="Tak E.J."/>
            <person name="Bae J.-W."/>
        </authorList>
    </citation>
    <scope>NUCLEOTIDE SEQUENCE [LARGE SCALE GENOMIC DNA]</scope>
    <source>
        <strain evidence="8">NSG39</strain>
    </source>
</reference>
<keyword evidence="4" id="KW-0804">Transcription</keyword>
<keyword evidence="2" id="KW-0805">Transcription regulation</keyword>
<dbReference type="InterPro" id="IPR013325">
    <property type="entry name" value="RNA_pol_sigma_r2"/>
</dbReference>
<sequence length="178" mass="19824">MRDQQDHEWLEALFDLHATSVRAYAVRRVGPDSADDVVAEAFAVAWRRRRDVPEPALPWLLRTARHVILHERRSLARHLNLRDAVAHSLTDTATPGADQSSLALAESVLAQLPALDAEILRLTAWEGLTPAEIAVVLDLRDSAARPRLMRARQRAQRLLDEPAAPRLAPVVHTQGEPS</sequence>
<keyword evidence="8" id="KW-1185">Reference proteome</keyword>
<dbReference type="GO" id="GO:0016987">
    <property type="term" value="F:sigma factor activity"/>
    <property type="evidence" value="ECO:0007669"/>
    <property type="project" value="UniProtKB-KW"/>
</dbReference>
<dbReference type="InterPro" id="IPR013249">
    <property type="entry name" value="RNA_pol_sigma70_r4_t2"/>
</dbReference>
<dbReference type="Pfam" id="PF08281">
    <property type="entry name" value="Sigma70_r4_2"/>
    <property type="match status" value="1"/>
</dbReference>
<dbReference type="EMBL" id="CP019606">
    <property type="protein sequence ID" value="AQP48251.1"/>
    <property type="molecule type" value="Genomic_DNA"/>
</dbReference>
<dbReference type="Pfam" id="PF04542">
    <property type="entry name" value="Sigma70_r2"/>
    <property type="match status" value="1"/>
</dbReference>
<dbReference type="STRING" id="1332264.BW730_12800"/>
<dbReference type="Proteomes" id="UP000188145">
    <property type="component" value="Chromosome"/>
</dbReference>
<evidence type="ECO:0008006" key="9">
    <source>
        <dbReference type="Google" id="ProtNLM"/>
    </source>
</evidence>
<dbReference type="AlphaFoldDB" id="A0A1Q2CQ50"/>
<proteinExistence type="inferred from homology"/>
<name>A0A1Q2CQ50_9ACTN</name>